<reference evidence="2" key="1">
    <citation type="journal article" date="2019" name="Int. J. Syst. Evol. Microbiol.">
        <title>The Global Catalogue of Microorganisms (GCM) 10K type strain sequencing project: providing services to taxonomists for standard genome sequencing and annotation.</title>
        <authorList>
            <consortium name="The Broad Institute Genomics Platform"/>
            <consortium name="The Broad Institute Genome Sequencing Center for Infectious Disease"/>
            <person name="Wu L."/>
            <person name="Ma J."/>
        </authorList>
    </citation>
    <scope>NUCLEOTIDE SEQUENCE [LARGE SCALE GENOMIC DNA]</scope>
    <source>
        <strain evidence="2">JCM 31047</strain>
    </source>
</reference>
<organism evidence="1 2">
    <name type="scientific">Deinococcus arenae</name>
    <dbReference type="NCBI Taxonomy" id="1452751"/>
    <lineage>
        <taxon>Bacteria</taxon>
        <taxon>Thermotogati</taxon>
        <taxon>Deinococcota</taxon>
        <taxon>Deinococci</taxon>
        <taxon>Deinococcales</taxon>
        <taxon>Deinococcaceae</taxon>
        <taxon>Deinococcus</taxon>
    </lineage>
</organism>
<protein>
    <submittedName>
        <fullName evidence="1">Uncharacterized protein</fullName>
    </submittedName>
</protein>
<evidence type="ECO:0000313" key="2">
    <source>
        <dbReference type="Proteomes" id="UP000600547"/>
    </source>
</evidence>
<dbReference type="RefSeq" id="WP_110832066.1">
    <property type="nucleotide sequence ID" value="NZ_BMQG01000009.1"/>
</dbReference>
<dbReference type="Proteomes" id="UP000600547">
    <property type="component" value="Unassembled WGS sequence"/>
</dbReference>
<keyword evidence="2" id="KW-1185">Reference proteome</keyword>
<dbReference type="EMBL" id="BMQG01000009">
    <property type="protein sequence ID" value="GGM49837.1"/>
    <property type="molecule type" value="Genomic_DNA"/>
</dbReference>
<comment type="caution">
    <text evidence="1">The sequence shown here is derived from an EMBL/GenBank/DDBJ whole genome shotgun (WGS) entry which is preliminary data.</text>
</comment>
<evidence type="ECO:0000313" key="1">
    <source>
        <dbReference type="EMBL" id="GGM49837.1"/>
    </source>
</evidence>
<dbReference type="AlphaFoldDB" id="A0A8H9GR29"/>
<sequence>MTTLHPTPSLPHPGDLRLSLRVFLSRLLTPDAARTHGRTQLARTLEAEAHHARVQRTLLGVRP</sequence>
<gene>
    <name evidence="1" type="ORF">GCM10008956_27490</name>
</gene>
<name>A0A8H9GR29_9DEIO</name>
<proteinExistence type="predicted"/>
<accession>A0A8H9GR29</accession>